<feature type="domain" description="Galactosyltransferase C-terminal" evidence="3">
    <location>
        <begin position="171"/>
        <end position="223"/>
    </location>
</feature>
<dbReference type="PANTHER" id="PTHR43685">
    <property type="entry name" value="GLYCOSYLTRANSFERASE"/>
    <property type="match status" value="1"/>
</dbReference>
<dbReference type="KEGG" id="rsb:RS694_09640"/>
<evidence type="ECO:0000259" key="3">
    <source>
        <dbReference type="Pfam" id="PF02709"/>
    </source>
</evidence>
<dbReference type="PANTHER" id="PTHR43685:SF3">
    <property type="entry name" value="SLR2126 PROTEIN"/>
    <property type="match status" value="1"/>
</dbReference>
<dbReference type="InterPro" id="IPR050834">
    <property type="entry name" value="Glycosyltransf_2"/>
</dbReference>
<evidence type="ECO:0000259" key="2">
    <source>
        <dbReference type="Pfam" id="PF00535"/>
    </source>
</evidence>
<dbReference type="GO" id="GO:0016740">
    <property type="term" value="F:transferase activity"/>
    <property type="evidence" value="ECO:0007669"/>
    <property type="project" value="UniProtKB-KW"/>
</dbReference>
<dbReference type="InterPro" id="IPR027791">
    <property type="entry name" value="Galactosyl_T_C"/>
</dbReference>
<reference evidence="4 5" key="1">
    <citation type="submission" date="2017-01" db="EMBL/GenBank/DDBJ databases">
        <authorList>
            <person name="Mah S.A."/>
            <person name="Swanson W.J."/>
            <person name="Moy G.W."/>
            <person name="Vacquier V.D."/>
        </authorList>
    </citation>
    <scope>NUCLEOTIDE SEQUENCE [LARGE SCALE GENOMIC DNA]</scope>
    <source>
        <strain evidence="4 5">DSM 22694</strain>
    </source>
</reference>
<accession>A0A1P8K9V9</accession>
<dbReference type="InterPro" id="IPR001173">
    <property type="entry name" value="Glyco_trans_2-like"/>
</dbReference>
<keyword evidence="5" id="KW-1185">Reference proteome</keyword>
<feature type="domain" description="Glycosyltransferase 2-like" evidence="2">
    <location>
        <begin position="8"/>
        <end position="131"/>
    </location>
</feature>
<evidence type="ECO:0000313" key="4">
    <source>
        <dbReference type="EMBL" id="APW42765.1"/>
    </source>
</evidence>
<organism evidence="4 5">
    <name type="scientific">Rhodoferax saidenbachensis</name>
    <dbReference type="NCBI Taxonomy" id="1484693"/>
    <lineage>
        <taxon>Bacteria</taxon>
        <taxon>Pseudomonadati</taxon>
        <taxon>Pseudomonadota</taxon>
        <taxon>Betaproteobacteria</taxon>
        <taxon>Burkholderiales</taxon>
        <taxon>Comamonadaceae</taxon>
        <taxon>Rhodoferax</taxon>
    </lineage>
</organism>
<dbReference type="STRING" id="1484693.RS694_09640"/>
<dbReference type="EMBL" id="CP019239">
    <property type="protein sequence ID" value="APW42765.1"/>
    <property type="molecule type" value="Genomic_DNA"/>
</dbReference>
<evidence type="ECO:0000313" key="5">
    <source>
        <dbReference type="Proteomes" id="UP000186110"/>
    </source>
</evidence>
<evidence type="ECO:0000256" key="1">
    <source>
        <dbReference type="ARBA" id="ARBA00022679"/>
    </source>
</evidence>
<dbReference type="CDD" id="cd06420">
    <property type="entry name" value="GT2_Chondriotin_Pol_N"/>
    <property type="match status" value="1"/>
</dbReference>
<dbReference type="AlphaFoldDB" id="A0A1P8K9V9"/>
<dbReference type="SUPFAM" id="SSF53448">
    <property type="entry name" value="Nucleotide-diphospho-sugar transferases"/>
    <property type="match status" value="1"/>
</dbReference>
<dbReference type="InterPro" id="IPR029044">
    <property type="entry name" value="Nucleotide-diphossugar_trans"/>
</dbReference>
<sequence>MKHSDLISLVVTTYNRSDALLAVLGGLAQQSDTGFEVIIADDGSTVLHQQAVLNSEVAKRLKIAHVWHPDVGFTASRVRNRGVSVSGGSYIVFLDGDCVPETDFVSEHRRLRQERCFVNGSRVMLSSGWTQEILANDIGVPGQSIGFWLKHRLQGHASKLTGLVRLPDFAARCNANFSWKGIRSCNMGVWRSDFVRVNGFDESFVGWGHEDADFVLRLHNAGVIRKNGFCSTEVYHLWHRESSRAQESRNADRVRERQHTLQVLPAEGYSESVGGKDMVITRLG</sequence>
<gene>
    <name evidence="4" type="ORF">RS694_09640</name>
</gene>
<name>A0A1P8K9V9_9BURK</name>
<dbReference type="Proteomes" id="UP000186110">
    <property type="component" value="Chromosome"/>
</dbReference>
<keyword evidence="1" id="KW-0808">Transferase</keyword>
<dbReference type="Pfam" id="PF00535">
    <property type="entry name" value="Glycos_transf_2"/>
    <property type="match status" value="1"/>
</dbReference>
<proteinExistence type="predicted"/>
<evidence type="ECO:0008006" key="6">
    <source>
        <dbReference type="Google" id="ProtNLM"/>
    </source>
</evidence>
<protein>
    <recommendedName>
        <fullName evidence="6">Glycosyl transferase</fullName>
    </recommendedName>
</protein>
<dbReference type="Gene3D" id="3.90.550.10">
    <property type="entry name" value="Spore Coat Polysaccharide Biosynthesis Protein SpsA, Chain A"/>
    <property type="match status" value="1"/>
</dbReference>
<dbReference type="Pfam" id="PF02709">
    <property type="entry name" value="Glyco_transf_7C"/>
    <property type="match status" value="1"/>
</dbReference>
<dbReference type="RefSeq" id="WP_029707512.1">
    <property type="nucleotide sequence ID" value="NZ_CP019239.1"/>
</dbReference>